<dbReference type="Proteomes" id="UP001501251">
    <property type="component" value="Unassembled WGS sequence"/>
</dbReference>
<gene>
    <name evidence="1" type="ORF">GCM10022252_26990</name>
</gene>
<proteinExistence type="predicted"/>
<reference evidence="2" key="1">
    <citation type="journal article" date="2019" name="Int. J. Syst. Evol. Microbiol.">
        <title>The Global Catalogue of Microorganisms (GCM) 10K type strain sequencing project: providing services to taxonomists for standard genome sequencing and annotation.</title>
        <authorList>
            <consortium name="The Broad Institute Genomics Platform"/>
            <consortium name="The Broad Institute Genome Sequencing Center for Infectious Disease"/>
            <person name="Wu L."/>
            <person name="Ma J."/>
        </authorList>
    </citation>
    <scope>NUCLEOTIDE SEQUENCE [LARGE SCALE GENOMIC DNA]</scope>
    <source>
        <strain evidence="2">JCM 17388</strain>
    </source>
</reference>
<organism evidence="1 2">
    <name type="scientific">Streptosporangium oxazolinicum</name>
    <dbReference type="NCBI Taxonomy" id="909287"/>
    <lineage>
        <taxon>Bacteria</taxon>
        <taxon>Bacillati</taxon>
        <taxon>Actinomycetota</taxon>
        <taxon>Actinomycetes</taxon>
        <taxon>Streptosporangiales</taxon>
        <taxon>Streptosporangiaceae</taxon>
        <taxon>Streptosporangium</taxon>
    </lineage>
</organism>
<accession>A0ABP8ASV1</accession>
<keyword evidence="2" id="KW-1185">Reference proteome</keyword>
<protein>
    <submittedName>
        <fullName evidence="1">Uncharacterized protein</fullName>
    </submittedName>
</protein>
<evidence type="ECO:0000313" key="2">
    <source>
        <dbReference type="Proteomes" id="UP001501251"/>
    </source>
</evidence>
<comment type="caution">
    <text evidence="1">The sequence shown here is derived from an EMBL/GenBank/DDBJ whole genome shotgun (WGS) entry which is preliminary data.</text>
</comment>
<dbReference type="RefSeq" id="WP_344918162.1">
    <property type="nucleotide sequence ID" value="NZ_BAABAQ010000004.1"/>
</dbReference>
<sequence>MTVPGADPSGTGPFRAFVPAVSAGVGASFGNPPAGVGGTVLTATFG</sequence>
<evidence type="ECO:0000313" key="1">
    <source>
        <dbReference type="EMBL" id="GAA4189758.1"/>
    </source>
</evidence>
<name>A0ABP8ASV1_9ACTN</name>
<dbReference type="EMBL" id="BAABAQ010000004">
    <property type="protein sequence ID" value="GAA4189758.1"/>
    <property type="molecule type" value="Genomic_DNA"/>
</dbReference>